<feature type="region of interest" description="Disordered" evidence="3">
    <location>
        <begin position="178"/>
        <end position="209"/>
    </location>
</feature>
<proteinExistence type="predicted"/>
<dbReference type="GO" id="GO:0000445">
    <property type="term" value="C:THO complex part of transcription export complex"/>
    <property type="evidence" value="ECO:0007669"/>
    <property type="project" value="InterPro"/>
</dbReference>
<dbReference type="InterPro" id="IPR008501">
    <property type="entry name" value="THOC7/Mft1"/>
</dbReference>
<accession>A0A8S1H763</accession>
<dbReference type="Pfam" id="PF05615">
    <property type="entry name" value="THOC7"/>
    <property type="match status" value="1"/>
</dbReference>
<keyword evidence="5" id="KW-1185">Reference proteome</keyword>
<dbReference type="EMBL" id="CAJGYM010000020">
    <property type="protein sequence ID" value="CAD6191313.1"/>
    <property type="molecule type" value="Genomic_DNA"/>
</dbReference>
<evidence type="ECO:0000313" key="5">
    <source>
        <dbReference type="Proteomes" id="UP000835052"/>
    </source>
</evidence>
<organism evidence="4 5">
    <name type="scientific">Caenorhabditis auriculariae</name>
    <dbReference type="NCBI Taxonomy" id="2777116"/>
    <lineage>
        <taxon>Eukaryota</taxon>
        <taxon>Metazoa</taxon>
        <taxon>Ecdysozoa</taxon>
        <taxon>Nematoda</taxon>
        <taxon>Chromadorea</taxon>
        <taxon>Rhabditida</taxon>
        <taxon>Rhabditina</taxon>
        <taxon>Rhabditomorpha</taxon>
        <taxon>Rhabditoidea</taxon>
        <taxon>Rhabditidae</taxon>
        <taxon>Peloderinae</taxon>
        <taxon>Caenorhabditis</taxon>
    </lineage>
</organism>
<dbReference type="GO" id="GO:0006397">
    <property type="term" value="P:mRNA processing"/>
    <property type="evidence" value="ECO:0007669"/>
    <property type="project" value="InterPro"/>
</dbReference>
<dbReference type="AlphaFoldDB" id="A0A8S1H763"/>
<evidence type="ECO:0008006" key="6">
    <source>
        <dbReference type="Google" id="ProtNLM"/>
    </source>
</evidence>
<evidence type="ECO:0000256" key="3">
    <source>
        <dbReference type="SAM" id="MobiDB-lite"/>
    </source>
</evidence>
<feature type="compositionally biased region" description="Basic and acidic residues" evidence="3">
    <location>
        <begin position="195"/>
        <end position="209"/>
    </location>
</feature>
<comment type="caution">
    <text evidence="4">The sequence shown here is derived from an EMBL/GenBank/DDBJ whole genome shotgun (WGS) entry which is preliminary data.</text>
</comment>
<evidence type="ECO:0000313" key="4">
    <source>
        <dbReference type="EMBL" id="CAD6191313.1"/>
    </source>
</evidence>
<reference evidence="4" key="1">
    <citation type="submission" date="2020-10" db="EMBL/GenBank/DDBJ databases">
        <authorList>
            <person name="Kikuchi T."/>
        </authorList>
    </citation>
    <scope>NUCLEOTIDE SEQUENCE</scope>
    <source>
        <strain evidence="4">NKZ352</strain>
    </source>
</reference>
<dbReference type="Proteomes" id="UP000835052">
    <property type="component" value="Unassembled WGS sequence"/>
</dbReference>
<gene>
    <name evidence="4" type="ORF">CAUJ_LOCUS7232</name>
</gene>
<comment type="subcellular location">
    <subcellularLocation>
        <location evidence="1">Nucleus</location>
    </subcellularLocation>
</comment>
<protein>
    <recommendedName>
        <fullName evidence="6">THO complex subunit 7</fullName>
    </recommendedName>
</protein>
<evidence type="ECO:0000256" key="1">
    <source>
        <dbReference type="ARBA" id="ARBA00004123"/>
    </source>
</evidence>
<name>A0A8S1H763_9PELO</name>
<feature type="compositionally biased region" description="Acidic residues" evidence="3">
    <location>
        <begin position="178"/>
        <end position="194"/>
    </location>
</feature>
<sequence>MKDEVFFRKLVADGEGVGEERRFQHVISFLREIQFAAEDKTAEAIKALKQLEAMEISISKQNQVADMNRVETNRFVELANNVDYEVGEAHRKMEEAKKRLSEARLVRKNRQEYSTVVKTIDEIPSRPDTERRLLEIRDELEQQHERQRCLEAKLNERKNHLQAFNIILSNFQQFITDDDEVGDDNVEPDDDREVPDDNEKMKIEKLETI</sequence>
<dbReference type="OrthoDB" id="205166at2759"/>
<keyword evidence="2" id="KW-0539">Nucleus</keyword>
<evidence type="ECO:0000256" key="2">
    <source>
        <dbReference type="ARBA" id="ARBA00023242"/>
    </source>
</evidence>